<feature type="transmembrane region" description="Helical" evidence="1">
    <location>
        <begin position="32"/>
        <end position="52"/>
    </location>
</feature>
<keyword evidence="1" id="KW-1133">Transmembrane helix</keyword>
<feature type="transmembrane region" description="Helical" evidence="1">
    <location>
        <begin position="6"/>
        <end position="25"/>
    </location>
</feature>
<name>A0A7T0C2G5_9BACT</name>
<keyword evidence="1" id="KW-0472">Membrane</keyword>
<organism evidence="2 3">
    <name type="scientific">Candidatus Nitrohelix vancouverensis</name>
    <dbReference type="NCBI Taxonomy" id="2705534"/>
    <lineage>
        <taxon>Bacteria</taxon>
        <taxon>Pseudomonadati</taxon>
        <taxon>Nitrospinota/Tectimicrobiota group</taxon>
        <taxon>Nitrospinota</taxon>
        <taxon>Nitrospinia</taxon>
        <taxon>Nitrospinales</taxon>
        <taxon>Nitrospinaceae</taxon>
        <taxon>Candidatus Nitrohelix</taxon>
    </lineage>
</organism>
<sequence length="175" mass="19941">MDYSLLNLLSPFIGLAVNLAVQVASYRLIARLALLQSLFVGCGAGWLGLGLFEGGLLTATDRDGISFAAQFVVNSTIYFLLAYNYFHFINMGETARRIRILRELHESENGLSQEEILERYNAQDMIRLRMQRLLNNGQIIQKGGRYYIANPTVLRIAQCVTWLKWIMLGKRSEFE</sequence>
<protein>
    <submittedName>
        <fullName evidence="2">Uncharacterized protein</fullName>
    </submittedName>
</protein>
<accession>A0A7T0C2G5</accession>
<dbReference type="AlphaFoldDB" id="A0A7T0C2G5"/>
<dbReference type="EMBL" id="CP048620">
    <property type="protein sequence ID" value="QPJ65337.1"/>
    <property type="molecule type" value="Genomic_DNA"/>
</dbReference>
<feature type="transmembrane region" description="Helical" evidence="1">
    <location>
        <begin position="64"/>
        <end position="86"/>
    </location>
</feature>
<evidence type="ECO:0000313" key="2">
    <source>
        <dbReference type="EMBL" id="QPJ65337.1"/>
    </source>
</evidence>
<evidence type="ECO:0000313" key="3">
    <source>
        <dbReference type="Proteomes" id="UP000594464"/>
    </source>
</evidence>
<gene>
    <name evidence="2" type="ORF">G3M78_08010</name>
</gene>
<keyword evidence="1" id="KW-0812">Transmembrane</keyword>
<dbReference type="KEGG" id="nva:G3M78_08010"/>
<evidence type="ECO:0000256" key="1">
    <source>
        <dbReference type="SAM" id="Phobius"/>
    </source>
</evidence>
<proteinExistence type="predicted"/>
<dbReference type="Proteomes" id="UP000594464">
    <property type="component" value="Chromosome"/>
</dbReference>
<reference evidence="3" key="1">
    <citation type="submission" date="2020-02" db="EMBL/GenBank/DDBJ databases">
        <title>Genomic and physiological characterization of two novel Nitrospinaceae genera.</title>
        <authorList>
            <person name="Mueller A.J."/>
            <person name="Jung M.-Y."/>
            <person name="Strachan C.R."/>
            <person name="Herbold C.W."/>
            <person name="Kirkegaard R.H."/>
            <person name="Daims H."/>
        </authorList>
    </citation>
    <scope>NUCLEOTIDE SEQUENCE [LARGE SCALE GENOMIC DNA]</scope>
</reference>